<dbReference type="PANTHER" id="PTHR11750:SF26">
    <property type="entry name" value="PROTEIN N-TERMINAL AMIDASE"/>
    <property type="match status" value="1"/>
</dbReference>
<dbReference type="PANTHER" id="PTHR11750">
    <property type="entry name" value="PROTEIN N-TERMINAL AMIDASE"/>
    <property type="match status" value="1"/>
</dbReference>
<dbReference type="Gene3D" id="3.60.110.10">
    <property type="entry name" value="Carbon-nitrogen hydrolase"/>
    <property type="match status" value="1"/>
</dbReference>
<dbReference type="OrthoDB" id="201515at2759"/>
<reference evidence="2 3" key="1">
    <citation type="submission" date="2018-06" db="EMBL/GenBank/DDBJ databases">
        <title>Population genomics shows no distinction between pathogenic Candida krusei and environmental Pichia kudriavzevii: One species, four names.</title>
        <authorList>
            <person name="Douglass A.P."/>
            <person name="Offei B."/>
            <person name="Braun-Galleani S."/>
            <person name="Coughlan A.Y."/>
            <person name="Martos A."/>
            <person name="Ortiz-Merino R.A."/>
            <person name="Byrne K.P."/>
            <person name="Wolfe K.H."/>
        </authorList>
    </citation>
    <scope>NUCLEOTIDE SEQUENCE [LARGE SCALE GENOMIC DNA]</scope>
    <source>
        <strain evidence="2 3">CBS573</strain>
    </source>
</reference>
<dbReference type="VEuPathDB" id="FungiDB:C5L36_0E03540"/>
<dbReference type="AlphaFoldDB" id="A0A2U9RB83"/>
<sequence length="344" mass="39450">MQKKMKLRIAAVQLNSILGNVEENMSKALKMLEQAFPSSKPKPDLVVLPELALTGYNFKSPAHIHPFLEKAGNGKSYQFGKMISERWGCLTLLGYPEKYDKANEEIIYNSAMLIDAKGKLIHNYRKTHLYETDKIWGCKESPDGFQAFDVPFNGEKIRTTIGICMDLNPYEFTAPFEKYEFSRFASDNKCQLILIPTAWMNSNWKENWTLEQANEFHKIYQNTKLEPEINDEHNHVKDHSILIPQVSIKLAKDYRLEEVDGSTGRYWIMRLNPLYSETHDFKQVVVVCNRSGMEDKLMYGGTSTMYTFFGGPMERTPQGLSIDFNVEGSLGQGTEGVLVREVEI</sequence>
<name>A0A2U9RB83_PICKU</name>
<dbReference type="InterPro" id="IPR036526">
    <property type="entry name" value="C-N_Hydrolase_sf"/>
</dbReference>
<dbReference type="Proteomes" id="UP000249293">
    <property type="component" value="Chromosome 5"/>
</dbReference>
<dbReference type="InterPro" id="IPR003010">
    <property type="entry name" value="C-N_Hydrolase"/>
</dbReference>
<dbReference type="RefSeq" id="XP_029323772.1">
    <property type="nucleotide sequence ID" value="XM_029467912.1"/>
</dbReference>
<protein>
    <recommendedName>
        <fullName evidence="1">CN hydrolase domain-containing protein</fullName>
    </recommendedName>
</protein>
<accession>A0A2U9RB83</accession>
<dbReference type="SMR" id="A0A2U9RB83"/>
<evidence type="ECO:0000313" key="3">
    <source>
        <dbReference type="Proteomes" id="UP000249293"/>
    </source>
</evidence>
<dbReference type="GO" id="GO:0008418">
    <property type="term" value="F:protein-N-terminal asparagine amidohydrolase activity"/>
    <property type="evidence" value="ECO:0007669"/>
    <property type="project" value="InterPro"/>
</dbReference>
<dbReference type="EMBL" id="CP028777">
    <property type="protein sequence ID" value="AWU78296.1"/>
    <property type="molecule type" value="Genomic_DNA"/>
</dbReference>
<dbReference type="GeneID" id="40386155"/>
<dbReference type="SUPFAM" id="SSF56317">
    <property type="entry name" value="Carbon-nitrogen hydrolase"/>
    <property type="match status" value="1"/>
</dbReference>
<organism evidence="2 3">
    <name type="scientific">Pichia kudriavzevii</name>
    <name type="common">Yeast</name>
    <name type="synonym">Issatchenkia orientalis</name>
    <dbReference type="NCBI Taxonomy" id="4909"/>
    <lineage>
        <taxon>Eukaryota</taxon>
        <taxon>Fungi</taxon>
        <taxon>Dikarya</taxon>
        <taxon>Ascomycota</taxon>
        <taxon>Saccharomycotina</taxon>
        <taxon>Pichiomycetes</taxon>
        <taxon>Pichiales</taxon>
        <taxon>Pichiaceae</taxon>
        <taxon>Pichia</taxon>
    </lineage>
</organism>
<dbReference type="InterPro" id="IPR039703">
    <property type="entry name" value="Nta1"/>
</dbReference>
<feature type="domain" description="CN hydrolase" evidence="1">
    <location>
        <begin position="7"/>
        <end position="344"/>
    </location>
</feature>
<dbReference type="PROSITE" id="PS50263">
    <property type="entry name" value="CN_HYDROLASE"/>
    <property type="match status" value="1"/>
</dbReference>
<dbReference type="Pfam" id="PF00795">
    <property type="entry name" value="CN_hydrolase"/>
    <property type="match status" value="1"/>
</dbReference>
<dbReference type="GO" id="GO:0070773">
    <property type="term" value="F:protein-N-terminal glutamine amidohydrolase activity"/>
    <property type="evidence" value="ECO:0007669"/>
    <property type="project" value="InterPro"/>
</dbReference>
<evidence type="ECO:0000259" key="1">
    <source>
        <dbReference type="PROSITE" id="PS50263"/>
    </source>
</evidence>
<gene>
    <name evidence="2" type="ORF">C5L36_0E03540</name>
</gene>
<keyword evidence="3" id="KW-1185">Reference proteome</keyword>
<dbReference type="KEGG" id="pkz:C5L36_0E03540"/>
<dbReference type="GO" id="GO:0030163">
    <property type="term" value="P:protein catabolic process"/>
    <property type="evidence" value="ECO:0007669"/>
    <property type="project" value="TreeGrafter"/>
</dbReference>
<evidence type="ECO:0000313" key="2">
    <source>
        <dbReference type="EMBL" id="AWU78296.1"/>
    </source>
</evidence>
<dbReference type="STRING" id="4909.A0A2U9RB83"/>
<proteinExistence type="predicted"/>